<keyword evidence="5 10" id="KW-0963">Cytoplasm</keyword>
<comment type="pathway">
    <text evidence="3 10">Carbohydrate metabolism; galactose metabolism.</text>
</comment>
<accession>A0A1W1Y4A7</accession>
<dbReference type="InterPro" id="IPR005849">
    <property type="entry name" value="GalP_Utransf_N"/>
</dbReference>
<dbReference type="EC" id="2.7.7.12" evidence="10"/>
<dbReference type="PANTHER" id="PTHR39191:SF1">
    <property type="entry name" value="DUF4922 DOMAIN-CONTAINING PROTEIN"/>
    <property type="match status" value="1"/>
</dbReference>
<dbReference type="Proteomes" id="UP000243884">
    <property type="component" value="Unassembled WGS sequence"/>
</dbReference>
<evidence type="ECO:0000256" key="10">
    <source>
        <dbReference type="HAMAP-Rule" id="MF_00571"/>
    </source>
</evidence>
<evidence type="ECO:0000256" key="6">
    <source>
        <dbReference type="ARBA" id="ARBA00022679"/>
    </source>
</evidence>
<dbReference type="UniPathway" id="UPA00214"/>
<comment type="subcellular location">
    <subcellularLocation>
        <location evidence="2 10">Cytoplasm</location>
    </subcellularLocation>
</comment>
<dbReference type="Pfam" id="PF01087">
    <property type="entry name" value="GalP_UDP_transf"/>
    <property type="match status" value="1"/>
</dbReference>
<reference evidence="14" key="1">
    <citation type="submission" date="2017-04" db="EMBL/GenBank/DDBJ databases">
        <authorList>
            <person name="Varghese N."/>
            <person name="Submissions S."/>
        </authorList>
    </citation>
    <scope>NUCLEOTIDE SEQUENCE [LARGE SCALE GENOMIC DNA]</scope>
    <source>
        <strain evidence="14">DSM 21500</strain>
    </source>
</reference>
<evidence type="ECO:0000259" key="11">
    <source>
        <dbReference type="Pfam" id="PF01087"/>
    </source>
</evidence>
<dbReference type="NCBIfam" id="NF003633">
    <property type="entry name" value="PRK05270.2-2"/>
    <property type="match status" value="1"/>
</dbReference>
<evidence type="ECO:0000256" key="1">
    <source>
        <dbReference type="ARBA" id="ARBA00001107"/>
    </source>
</evidence>
<dbReference type="GO" id="GO:0008108">
    <property type="term" value="F:UDP-glucose:hexose-1-phosphate uridylyltransferase activity"/>
    <property type="evidence" value="ECO:0007669"/>
    <property type="project" value="UniProtKB-UniRule"/>
</dbReference>
<sequence>MKGTIEAAIQQFVHAAIESEAISAIDKNYVTNRLLAIFDLNSIDELEDTNQSGDLLSAMDQLVEFAREKGMIDESHADQEIFEAKLMDLITPQPSVVNHIFWDKYHNESPEAATDYFYHLAQQNDYIKTRNIAKNILFTSQSQYGEMEITINLSKPEKSPKEIAAAKNNPSSNYPLCALCFENEGFKGDKSHAARQNHRIVRLDLDGKTYGFQYSPYVYYNEHSIFINEHHEPMKVHKQTFKNLLAIIDHLPHYFVGSNADLPGVGGSVLSHDHYQGGHHTFPMEKAPIYQHISLDNYPMIEAGLVDWPMSVIRLRTSDKEQLVQCADDILQAWIGYSDEARDILAYTDDERHNTITPIARMKDGQYEMDLVLRNNRANEEHPDGIFHPHADVQHIKKENIGLIEVMGLAILPPRLKTELADVRAFLLDKEELSQVETMHQAWAEDLKANYHPTTETEAQEIVEKSLGDIFTRILEDAGVFKTDDDGRTGFEQFISYFNQQ</sequence>
<dbReference type="NCBIfam" id="TIGR01239">
    <property type="entry name" value="galT_2"/>
    <property type="match status" value="1"/>
</dbReference>
<dbReference type="Pfam" id="PF02744">
    <property type="entry name" value="GalP_UDP_tr_C"/>
    <property type="match status" value="1"/>
</dbReference>
<evidence type="ECO:0000256" key="7">
    <source>
        <dbReference type="ARBA" id="ARBA00022695"/>
    </source>
</evidence>
<evidence type="ECO:0000256" key="4">
    <source>
        <dbReference type="ARBA" id="ARBA00008706"/>
    </source>
</evidence>
<evidence type="ECO:0000313" key="14">
    <source>
        <dbReference type="Proteomes" id="UP000243884"/>
    </source>
</evidence>
<dbReference type="OrthoDB" id="2293at2"/>
<dbReference type="NCBIfam" id="NF003629">
    <property type="entry name" value="PRK05270.1-2"/>
    <property type="match status" value="1"/>
</dbReference>
<dbReference type="InterPro" id="IPR000766">
    <property type="entry name" value="GalP_uridyl_Trfase_II"/>
</dbReference>
<dbReference type="STRING" id="371602.SAMN04487984_0243"/>
<dbReference type="GO" id="GO:0006012">
    <property type="term" value="P:galactose metabolic process"/>
    <property type="evidence" value="ECO:0007669"/>
    <property type="project" value="UniProtKB-UniRule"/>
</dbReference>
<gene>
    <name evidence="10" type="primary">galT</name>
    <name evidence="13" type="ORF">SAMN04487984_0243</name>
</gene>
<evidence type="ECO:0000313" key="13">
    <source>
        <dbReference type="EMBL" id="SMC30671.1"/>
    </source>
</evidence>
<protein>
    <recommendedName>
        <fullName evidence="10">Galactose-1-phosphate uridylyltransferase</fullName>
        <shortName evidence="10">Gal-1-P uridylyltransferase</shortName>
        <ecNumber evidence="10">2.7.7.12</ecNumber>
    </recommendedName>
    <alternativeName>
        <fullName evidence="10">UDP-glucose--hexose-1-phosphate uridylyltransferase</fullName>
    </alternativeName>
</protein>
<keyword evidence="7 10" id="KW-0548">Nucleotidyltransferase</keyword>
<proteinExistence type="inferred from homology"/>
<dbReference type="HAMAP" id="MF_00571">
    <property type="entry name" value="GalP_UDP_trans"/>
    <property type="match status" value="1"/>
</dbReference>
<evidence type="ECO:0000259" key="12">
    <source>
        <dbReference type="Pfam" id="PF02744"/>
    </source>
</evidence>
<keyword evidence="6 10" id="KW-0808">Transferase</keyword>
<dbReference type="PANTHER" id="PTHR39191">
    <property type="entry name" value="GALACTOSE-1-PHOSPHATE URIDYLYLTRANSFERASE"/>
    <property type="match status" value="1"/>
</dbReference>
<dbReference type="RefSeq" id="WP_084097848.1">
    <property type="nucleotide sequence ID" value="NZ_FWXK01000001.1"/>
</dbReference>
<keyword evidence="8 10" id="KW-0299">Galactose metabolism</keyword>
<evidence type="ECO:0000256" key="2">
    <source>
        <dbReference type="ARBA" id="ARBA00004496"/>
    </source>
</evidence>
<feature type="domain" description="Galactose-1-phosphate uridyl transferase C-terminal" evidence="12">
    <location>
        <begin position="249"/>
        <end position="444"/>
    </location>
</feature>
<comment type="similarity">
    <text evidence="4 10">Belongs to the galactose-1-phosphate uridylyltransferase type 2 family.</text>
</comment>
<evidence type="ECO:0000256" key="3">
    <source>
        <dbReference type="ARBA" id="ARBA00004947"/>
    </source>
</evidence>
<dbReference type="AlphaFoldDB" id="A0A1W1Y4A7"/>
<keyword evidence="9 10" id="KW-0119">Carbohydrate metabolism</keyword>
<evidence type="ECO:0000256" key="8">
    <source>
        <dbReference type="ARBA" id="ARBA00023144"/>
    </source>
</evidence>
<comment type="catalytic activity">
    <reaction evidence="1 10">
        <text>alpha-D-galactose 1-phosphate + UDP-alpha-D-glucose = alpha-D-glucose 1-phosphate + UDP-alpha-D-galactose</text>
        <dbReference type="Rhea" id="RHEA:13989"/>
        <dbReference type="ChEBI" id="CHEBI:58336"/>
        <dbReference type="ChEBI" id="CHEBI:58601"/>
        <dbReference type="ChEBI" id="CHEBI:58885"/>
        <dbReference type="ChEBI" id="CHEBI:66914"/>
        <dbReference type="EC" id="2.7.7.12"/>
    </reaction>
</comment>
<organism evidence="13 14">
    <name type="scientific">Aerococcus suis</name>
    <dbReference type="NCBI Taxonomy" id="371602"/>
    <lineage>
        <taxon>Bacteria</taxon>
        <taxon>Bacillati</taxon>
        <taxon>Bacillota</taxon>
        <taxon>Bacilli</taxon>
        <taxon>Lactobacillales</taxon>
        <taxon>Aerococcaceae</taxon>
        <taxon>Aerococcus</taxon>
    </lineage>
</organism>
<keyword evidence="14" id="KW-1185">Reference proteome</keyword>
<dbReference type="InterPro" id="IPR005850">
    <property type="entry name" value="GalP_Utransf_C"/>
</dbReference>
<evidence type="ECO:0000256" key="9">
    <source>
        <dbReference type="ARBA" id="ARBA00023277"/>
    </source>
</evidence>
<dbReference type="EMBL" id="FWXK01000001">
    <property type="protein sequence ID" value="SMC30671.1"/>
    <property type="molecule type" value="Genomic_DNA"/>
</dbReference>
<dbReference type="PIRSF" id="PIRSF006005">
    <property type="entry name" value="GalT_BS"/>
    <property type="match status" value="1"/>
</dbReference>
<feature type="domain" description="Galactose-1-phosphate uridyl transferase N-terminal" evidence="11">
    <location>
        <begin position="22"/>
        <end position="233"/>
    </location>
</feature>
<name>A0A1W1Y4A7_9LACT</name>
<dbReference type="GO" id="GO:0005737">
    <property type="term" value="C:cytoplasm"/>
    <property type="evidence" value="ECO:0007669"/>
    <property type="project" value="UniProtKB-SubCell"/>
</dbReference>
<evidence type="ECO:0000256" key="5">
    <source>
        <dbReference type="ARBA" id="ARBA00022490"/>
    </source>
</evidence>